<dbReference type="Pfam" id="PF05973">
    <property type="entry name" value="Gp49"/>
    <property type="match status" value="1"/>
</dbReference>
<protein>
    <submittedName>
        <fullName evidence="1">Uncharacterized protein</fullName>
    </submittedName>
</protein>
<dbReference type="InterPro" id="IPR009241">
    <property type="entry name" value="HigB-like"/>
</dbReference>
<comment type="caution">
    <text evidence="1">The sequence shown here is derived from an EMBL/GenBank/DDBJ whole genome shotgun (WGS) entry which is preliminary data.</text>
</comment>
<proteinExistence type="predicted"/>
<sequence>MDKDMKNSVLTKSTKKGTRVILYGFIKKSQKTPKQELNLAKERKLEVKG</sequence>
<accession>A0A846HGX1</accession>
<gene>
    <name evidence="1" type="ORF">PI95_029815</name>
</gene>
<evidence type="ECO:0000313" key="2">
    <source>
        <dbReference type="Proteomes" id="UP000031549"/>
    </source>
</evidence>
<dbReference type="AlphaFoldDB" id="A0A846HGX1"/>
<keyword evidence="2" id="KW-1185">Reference proteome</keyword>
<name>A0A846HGX1_9CYAN</name>
<dbReference type="Proteomes" id="UP000031549">
    <property type="component" value="Unassembled WGS sequence"/>
</dbReference>
<dbReference type="EMBL" id="JTCM02000120">
    <property type="protein sequence ID" value="NEU76595.1"/>
    <property type="molecule type" value="Genomic_DNA"/>
</dbReference>
<reference evidence="1 2" key="1">
    <citation type="journal article" date="2015" name="Genome Announc.">
        <title>Draft Genome Sequence of Cyanobacterium Hassallia byssoidea Strain VB512170, Isolated from Monuments in India.</title>
        <authorList>
            <person name="Singh D."/>
            <person name="Chandrababunaidu M.M."/>
            <person name="Panda A."/>
            <person name="Sen D."/>
            <person name="Bhattacharyya S."/>
            <person name="Adhikary S.P."/>
            <person name="Tripathy S."/>
        </authorList>
    </citation>
    <scope>NUCLEOTIDE SEQUENCE [LARGE SCALE GENOMIC DNA]</scope>
    <source>
        <strain evidence="1 2">VB512170</strain>
    </source>
</reference>
<evidence type="ECO:0000313" key="1">
    <source>
        <dbReference type="EMBL" id="NEU76595.1"/>
    </source>
</evidence>
<organism evidence="1 2">
    <name type="scientific">Hassallia byssoidea VB512170</name>
    <dbReference type="NCBI Taxonomy" id="1304833"/>
    <lineage>
        <taxon>Bacteria</taxon>
        <taxon>Bacillati</taxon>
        <taxon>Cyanobacteriota</taxon>
        <taxon>Cyanophyceae</taxon>
        <taxon>Nostocales</taxon>
        <taxon>Tolypothrichaceae</taxon>
        <taxon>Hassallia</taxon>
    </lineage>
</organism>